<evidence type="ECO:0000259" key="1">
    <source>
        <dbReference type="PROSITE" id="PS50018"/>
    </source>
</evidence>
<feature type="non-terminal residue" evidence="2">
    <location>
        <position position="1"/>
    </location>
</feature>
<dbReference type="Proteomes" id="UP000035740">
    <property type="component" value="Unassembled WGS sequence"/>
</dbReference>
<dbReference type="AlphaFoldDB" id="A0A0J7YP55"/>
<dbReference type="Gene3D" id="1.10.506.10">
    <property type="entry name" value="GTPase Activation - p120gap, domain 1"/>
    <property type="match status" value="1"/>
</dbReference>
<dbReference type="OrthoDB" id="28245at2759"/>
<keyword evidence="3" id="KW-1185">Reference proteome</keyword>
<feature type="non-terminal residue" evidence="2">
    <location>
        <position position="101"/>
    </location>
</feature>
<dbReference type="PROSITE" id="PS50018">
    <property type="entry name" value="RAS_GTPASE_ACTIV_2"/>
    <property type="match status" value="1"/>
</dbReference>
<feature type="domain" description="Ras-GAP" evidence="1">
    <location>
        <begin position="1"/>
        <end position="101"/>
    </location>
</feature>
<evidence type="ECO:0000313" key="3">
    <source>
        <dbReference type="Proteomes" id="UP000035740"/>
    </source>
</evidence>
<protein>
    <recommendedName>
        <fullName evidence="1">Ras-GAP domain-containing protein</fullName>
    </recommendedName>
</protein>
<accession>A0A0J7YP55</accession>
<sequence>TTRLLTLCAKALGQNIIVGSIQPVVRHVLESGLTFEIDPTIEHHDDVRKKNLQALCDTAADLLKRVLADIPSLFASICRITYDAIEAKFPNHGWIGISNFL</sequence>
<reference evidence="2 3" key="1">
    <citation type="journal article" date="2014" name="Nature">
        <title>The genome of the recently domesticated crop plant sugar beet (Beta vulgaris).</title>
        <authorList>
            <person name="Dohm J.C."/>
            <person name="Minoche A.E."/>
            <person name="Holtgrawe D."/>
            <person name="Capella-Gutierrez S."/>
            <person name="Zakrzewski F."/>
            <person name="Tafer H."/>
            <person name="Rupp O."/>
            <person name="Sorensen T.R."/>
            <person name="Stracke R."/>
            <person name="Reinhardt R."/>
            <person name="Goesmann A."/>
            <person name="Kraft T."/>
            <person name="Schulz B."/>
            <person name="Stadler P.F."/>
            <person name="Schmidt T."/>
            <person name="Gabaldon T."/>
            <person name="Lehrach H."/>
            <person name="Weisshaar B."/>
            <person name="Himmelbauer H."/>
        </authorList>
    </citation>
    <scope>NUCLEOTIDE SEQUENCE [LARGE SCALE GENOMIC DNA]</scope>
    <source>
        <tissue evidence="2">Taproot</tissue>
    </source>
</reference>
<dbReference type="InterPro" id="IPR008936">
    <property type="entry name" value="Rho_GTPase_activation_prot"/>
</dbReference>
<name>A0A0J7YP55_BETVV</name>
<dbReference type="Gramene" id="KMS65329">
    <property type="protein sequence ID" value="KMS65329"/>
    <property type="gene ID" value="BVRB_037090"/>
</dbReference>
<gene>
    <name evidence="2" type="ORF">BVRB_037090</name>
</gene>
<dbReference type="InterPro" id="IPR001936">
    <property type="entry name" value="RasGAP_dom"/>
</dbReference>
<organism evidence="2 3">
    <name type="scientific">Beta vulgaris subsp. vulgaris</name>
    <name type="common">Beet</name>
    <dbReference type="NCBI Taxonomy" id="3555"/>
    <lineage>
        <taxon>Eukaryota</taxon>
        <taxon>Viridiplantae</taxon>
        <taxon>Streptophyta</taxon>
        <taxon>Embryophyta</taxon>
        <taxon>Tracheophyta</taxon>
        <taxon>Spermatophyta</taxon>
        <taxon>Magnoliopsida</taxon>
        <taxon>eudicotyledons</taxon>
        <taxon>Gunneridae</taxon>
        <taxon>Pentapetalae</taxon>
        <taxon>Caryophyllales</taxon>
        <taxon>Chenopodiaceae</taxon>
        <taxon>Betoideae</taxon>
        <taxon>Beta</taxon>
    </lineage>
</organism>
<dbReference type="SUPFAM" id="SSF48350">
    <property type="entry name" value="GTPase activation domain, GAP"/>
    <property type="match status" value="1"/>
</dbReference>
<proteinExistence type="predicted"/>
<dbReference type="EMBL" id="KQ110578">
    <property type="protein sequence ID" value="KMS65329.1"/>
    <property type="molecule type" value="Genomic_DNA"/>
</dbReference>
<evidence type="ECO:0000313" key="2">
    <source>
        <dbReference type="EMBL" id="KMS65329.1"/>
    </source>
</evidence>